<protein>
    <recommendedName>
        <fullName evidence="2">GAG-pre-integrase domain-containing protein</fullName>
    </recommendedName>
</protein>
<evidence type="ECO:0000259" key="2">
    <source>
        <dbReference type="Pfam" id="PF13976"/>
    </source>
</evidence>
<feature type="compositionally biased region" description="Low complexity" evidence="1">
    <location>
        <begin position="53"/>
        <end position="73"/>
    </location>
</feature>
<dbReference type="EMBL" id="BJWL01000147">
    <property type="protein sequence ID" value="GFS31554.1"/>
    <property type="molecule type" value="Genomic_DNA"/>
</dbReference>
<name>A0A7J0DC04_9ERIC</name>
<comment type="caution">
    <text evidence="3">The sequence shown here is derived from an EMBL/GenBank/DDBJ whole genome shotgun (WGS) entry which is preliminary data.</text>
</comment>
<dbReference type="Proteomes" id="UP000585474">
    <property type="component" value="Unassembled WGS sequence"/>
</dbReference>
<proteinExistence type="predicted"/>
<sequence>MGLSDVYEPVRASLLHRIPLPTLEQAISELLSEETRLGLVTTFHVDTALATPGSRGHSSSGGSHGFSASGSQSFDSVSRPNECTFCHDTNHRLLTCSVRVCKYCRQRGSGHYRSDCLNNPTCRDTRPQSITATAEVSSIASASPRLINLIHLHLLISTAAATSASSLSQSFGIWHSRLGHVSLGRLRFLVSQGVLGLTVVAAIRRGVKWCIME</sequence>
<dbReference type="PANTHER" id="PTHR34222">
    <property type="entry name" value="GAG_PRE-INTEGRS DOMAIN-CONTAINING PROTEIN"/>
    <property type="match status" value="1"/>
</dbReference>
<feature type="region of interest" description="Disordered" evidence="1">
    <location>
        <begin position="51"/>
        <end position="73"/>
    </location>
</feature>
<dbReference type="Pfam" id="PF13976">
    <property type="entry name" value="gag_pre-integrs"/>
    <property type="match status" value="1"/>
</dbReference>
<dbReference type="InterPro" id="IPR025724">
    <property type="entry name" value="GAG-pre-integrase_dom"/>
</dbReference>
<organism evidence="3 4">
    <name type="scientific">Actinidia rufa</name>
    <dbReference type="NCBI Taxonomy" id="165716"/>
    <lineage>
        <taxon>Eukaryota</taxon>
        <taxon>Viridiplantae</taxon>
        <taxon>Streptophyta</taxon>
        <taxon>Embryophyta</taxon>
        <taxon>Tracheophyta</taxon>
        <taxon>Spermatophyta</taxon>
        <taxon>Magnoliopsida</taxon>
        <taxon>eudicotyledons</taxon>
        <taxon>Gunneridae</taxon>
        <taxon>Pentapetalae</taxon>
        <taxon>asterids</taxon>
        <taxon>Ericales</taxon>
        <taxon>Actinidiaceae</taxon>
        <taxon>Actinidia</taxon>
    </lineage>
</organism>
<dbReference type="AlphaFoldDB" id="A0A7J0DC04"/>
<gene>
    <name evidence="3" type="ORF">Acr_00g0018070</name>
</gene>
<dbReference type="PANTHER" id="PTHR34222:SF100">
    <property type="entry name" value="CCHC-TYPE DOMAIN-CONTAINING PROTEIN"/>
    <property type="match status" value="1"/>
</dbReference>
<keyword evidence="4" id="KW-1185">Reference proteome</keyword>
<evidence type="ECO:0000313" key="3">
    <source>
        <dbReference type="EMBL" id="GFS31554.1"/>
    </source>
</evidence>
<reference evidence="4" key="1">
    <citation type="submission" date="2019-07" db="EMBL/GenBank/DDBJ databases">
        <title>De Novo Assembly of kiwifruit Actinidia rufa.</title>
        <authorList>
            <person name="Sugita-Konishi S."/>
            <person name="Sato K."/>
            <person name="Mori E."/>
            <person name="Abe Y."/>
            <person name="Kisaki G."/>
            <person name="Hamano K."/>
            <person name="Suezawa K."/>
            <person name="Otani M."/>
            <person name="Fukuda T."/>
            <person name="Manabe T."/>
            <person name="Gomi K."/>
            <person name="Tabuchi M."/>
            <person name="Akimitsu K."/>
            <person name="Kataoka I."/>
        </authorList>
    </citation>
    <scope>NUCLEOTIDE SEQUENCE [LARGE SCALE GENOMIC DNA]</scope>
    <source>
        <strain evidence="4">cv. Fuchu</strain>
    </source>
</reference>
<evidence type="ECO:0000256" key="1">
    <source>
        <dbReference type="SAM" id="MobiDB-lite"/>
    </source>
</evidence>
<accession>A0A7J0DC04</accession>
<dbReference type="OrthoDB" id="1743711at2759"/>
<evidence type="ECO:0000313" key="4">
    <source>
        <dbReference type="Proteomes" id="UP000585474"/>
    </source>
</evidence>
<feature type="domain" description="GAG-pre-integrase" evidence="2">
    <location>
        <begin position="151"/>
        <end position="195"/>
    </location>
</feature>